<feature type="compositionally biased region" description="Basic and acidic residues" evidence="1">
    <location>
        <begin position="316"/>
        <end position="330"/>
    </location>
</feature>
<feature type="domain" description="CCHC-type" evidence="2">
    <location>
        <begin position="64"/>
        <end position="77"/>
    </location>
</feature>
<dbReference type="Pfam" id="PF00098">
    <property type="entry name" value="zf-CCHC"/>
    <property type="match status" value="1"/>
</dbReference>
<proteinExistence type="predicted"/>
<protein>
    <recommendedName>
        <fullName evidence="2">CCHC-type domain-containing protein</fullName>
    </recommendedName>
</protein>
<sequence>MSYQVEGEQVRDQLNEARKARGFLKPKGKSKGKHVQDKGNGNGRQNQRRRISIDQFELAAKRAKCKQAGHWARECPQNRQQRRPVLGAFTMHAAGGSNQTFDISEPRPAASATGGAAKFLVGAIGMSTGLAINAWGALVGAGAQKASLAWSELKGLASKLKEFDLQPRRVPDDGPPPRGIGGDAKVVGPIVGPAEVLVGAAGVSGLVSFGVLDEEVPALLPVGLAKAMGMGLKLRGSGDRAFFHRSIMVIEAAFSQSVCSSLSRIGGIQEQVRPFAAHRKGAGSSTDTGFPAPSTKSKRLPDTKRQGIKPSCAPEDCNHPEELSPPEGNDKGYYEVCMRRGAPRERVFQCGKTVKVEPGSTALKMEFPVKAQVPACPAHGAPMERVHDRYEKKYAYLRTVRVSSLYFERLEDSDETGAVIIVAPVNVSSSANGDLFGDQIGSGRMNSIADRVDYNDATDRVDIFKSFPKDFGEIPRKGTDVAEVYSRPRVTQRCVQRGLQPGSAMDLAAGFDFALDIGRRMAREIIEKEQPLLIALSPPRMVRSRIGDLSNDKRDQGVVSSEERDGLQHLEFCAALAREQREGGGLFQFGQPACARSRGAPCIQDLADTDGAGWINAGMRAPDLHADGGELDRKPTGLAGSKYTRLAQECAPQFCCAILLGLVGHLQKANIVKRADLNTNEANNQPRFFQHSNTVAKLTEDCAPRVVDGSMQSIAEDQVILGVHPALETVDEEMEGAAEGDSLGPDFGNLA</sequence>
<accession>A0ABN9Y482</accession>
<organism evidence="3 4">
    <name type="scientific">Prorocentrum cordatum</name>
    <dbReference type="NCBI Taxonomy" id="2364126"/>
    <lineage>
        <taxon>Eukaryota</taxon>
        <taxon>Sar</taxon>
        <taxon>Alveolata</taxon>
        <taxon>Dinophyceae</taxon>
        <taxon>Prorocentrales</taxon>
        <taxon>Prorocentraceae</taxon>
        <taxon>Prorocentrum</taxon>
    </lineage>
</organism>
<comment type="caution">
    <text evidence="3">The sequence shown here is derived from an EMBL/GenBank/DDBJ whole genome shotgun (WGS) entry which is preliminary data.</text>
</comment>
<evidence type="ECO:0000313" key="3">
    <source>
        <dbReference type="EMBL" id="CAK0905442.1"/>
    </source>
</evidence>
<keyword evidence="4" id="KW-1185">Reference proteome</keyword>
<feature type="compositionally biased region" description="Basic residues" evidence="1">
    <location>
        <begin position="20"/>
        <end position="33"/>
    </location>
</feature>
<dbReference type="Gene3D" id="4.10.60.10">
    <property type="entry name" value="Zinc finger, CCHC-type"/>
    <property type="match status" value="1"/>
</dbReference>
<dbReference type="EMBL" id="CAUYUJ010021560">
    <property type="protein sequence ID" value="CAK0905442.1"/>
    <property type="molecule type" value="Genomic_DNA"/>
</dbReference>
<dbReference type="Proteomes" id="UP001189429">
    <property type="component" value="Unassembled WGS sequence"/>
</dbReference>
<evidence type="ECO:0000313" key="4">
    <source>
        <dbReference type="Proteomes" id="UP001189429"/>
    </source>
</evidence>
<dbReference type="InterPro" id="IPR001878">
    <property type="entry name" value="Znf_CCHC"/>
</dbReference>
<evidence type="ECO:0000256" key="1">
    <source>
        <dbReference type="SAM" id="MobiDB-lite"/>
    </source>
</evidence>
<evidence type="ECO:0000259" key="2">
    <source>
        <dbReference type="Pfam" id="PF00098"/>
    </source>
</evidence>
<dbReference type="InterPro" id="IPR036875">
    <property type="entry name" value="Znf_CCHC_sf"/>
</dbReference>
<reference evidence="3" key="1">
    <citation type="submission" date="2023-10" db="EMBL/GenBank/DDBJ databases">
        <authorList>
            <person name="Chen Y."/>
            <person name="Shah S."/>
            <person name="Dougan E. K."/>
            <person name="Thang M."/>
            <person name="Chan C."/>
        </authorList>
    </citation>
    <scope>NUCLEOTIDE SEQUENCE [LARGE SCALE GENOMIC DNA]</scope>
</reference>
<dbReference type="SUPFAM" id="SSF57756">
    <property type="entry name" value="Retrovirus zinc finger-like domains"/>
    <property type="match status" value="1"/>
</dbReference>
<feature type="region of interest" description="Disordered" evidence="1">
    <location>
        <begin position="278"/>
        <end position="330"/>
    </location>
</feature>
<name>A0ABN9Y482_9DINO</name>
<feature type="compositionally biased region" description="Basic and acidic residues" evidence="1">
    <location>
        <begin position="8"/>
        <end position="19"/>
    </location>
</feature>
<gene>
    <name evidence="3" type="ORF">PCOR1329_LOCUS81152</name>
</gene>
<feature type="region of interest" description="Disordered" evidence="1">
    <location>
        <begin position="1"/>
        <end position="50"/>
    </location>
</feature>